<evidence type="ECO:0000313" key="2">
    <source>
        <dbReference type="Proteomes" id="UP000028524"/>
    </source>
</evidence>
<proteinExistence type="predicted"/>
<dbReference type="OrthoDB" id="5352492at2759"/>
<name>A0A084R1Z0_STAC4</name>
<sequence length="230" mass="25876">MKKDTKESWETGLEVNITLNYMAEEQPVAQLDDPVEQPCQLHGATMYRSGSGKDASACWRLEASVEGLTVAHLAQFWSAEYVKLDRRLKLRFSHQAKKGWEFTKYLGEKQRSGDVVEYDDYDGDGQTTVKNLLQGIIGTGTHLPNKVLGFKCALVNGTKPDESNRDKEVDTAMIVFTTSTRIAKISLAFVQWRDKSWAMDTPWKRVVKVSLSKVATVRMPLVGKLGQPFD</sequence>
<accession>A0A084R1Z0</accession>
<protein>
    <submittedName>
        <fullName evidence="1">Uncharacterized protein</fullName>
    </submittedName>
</protein>
<dbReference type="STRING" id="1283841.A0A084R1Z0"/>
<dbReference type="HOGENOM" id="CLU_1205450_0_0_1"/>
<dbReference type="Proteomes" id="UP000028524">
    <property type="component" value="Unassembled WGS sequence"/>
</dbReference>
<evidence type="ECO:0000313" key="1">
    <source>
        <dbReference type="EMBL" id="KFA70225.1"/>
    </source>
</evidence>
<dbReference type="InParanoid" id="A0A084R1Z0"/>
<reference evidence="1 2" key="1">
    <citation type="journal article" date="2014" name="BMC Genomics">
        <title>Comparative genome sequencing reveals chemotype-specific gene clusters in the toxigenic black mold Stachybotrys.</title>
        <authorList>
            <person name="Semeiks J."/>
            <person name="Borek D."/>
            <person name="Otwinowski Z."/>
            <person name="Grishin N.V."/>
        </authorList>
    </citation>
    <scope>NUCLEOTIDE SEQUENCE [LARGE SCALE GENOMIC DNA]</scope>
    <source>
        <strain evidence="1 2">IBT 40285</strain>
    </source>
</reference>
<gene>
    <name evidence="1" type="ORF">S40285_10213</name>
</gene>
<keyword evidence="2" id="KW-1185">Reference proteome</keyword>
<organism evidence="1 2">
    <name type="scientific">Stachybotrys chlorohalonatus (strain IBT 40285)</name>
    <dbReference type="NCBI Taxonomy" id="1283841"/>
    <lineage>
        <taxon>Eukaryota</taxon>
        <taxon>Fungi</taxon>
        <taxon>Dikarya</taxon>
        <taxon>Ascomycota</taxon>
        <taxon>Pezizomycotina</taxon>
        <taxon>Sordariomycetes</taxon>
        <taxon>Hypocreomycetidae</taxon>
        <taxon>Hypocreales</taxon>
        <taxon>Stachybotryaceae</taxon>
        <taxon>Stachybotrys</taxon>
    </lineage>
</organism>
<dbReference type="AlphaFoldDB" id="A0A084R1Z0"/>
<dbReference type="EMBL" id="KL659284">
    <property type="protein sequence ID" value="KFA70225.1"/>
    <property type="molecule type" value="Genomic_DNA"/>
</dbReference>